<organism evidence="1 2">
    <name type="scientific">Caerostris extrusa</name>
    <name type="common">Bark spider</name>
    <name type="synonym">Caerostris bankana</name>
    <dbReference type="NCBI Taxonomy" id="172846"/>
    <lineage>
        <taxon>Eukaryota</taxon>
        <taxon>Metazoa</taxon>
        <taxon>Ecdysozoa</taxon>
        <taxon>Arthropoda</taxon>
        <taxon>Chelicerata</taxon>
        <taxon>Arachnida</taxon>
        <taxon>Araneae</taxon>
        <taxon>Araneomorphae</taxon>
        <taxon>Entelegynae</taxon>
        <taxon>Araneoidea</taxon>
        <taxon>Araneidae</taxon>
        <taxon>Caerostris</taxon>
    </lineage>
</organism>
<dbReference type="EMBL" id="BPLR01013654">
    <property type="protein sequence ID" value="GIY62705.1"/>
    <property type="molecule type" value="Genomic_DNA"/>
</dbReference>
<dbReference type="Proteomes" id="UP001054945">
    <property type="component" value="Unassembled WGS sequence"/>
</dbReference>
<comment type="caution">
    <text evidence="1">The sequence shown here is derived from an EMBL/GenBank/DDBJ whole genome shotgun (WGS) entry which is preliminary data.</text>
</comment>
<sequence>MWEEAEIVLIRCLSSFEWDPICQGFARDIGSRRISRRGNYSTKRREMSRKIQSLQNSNKATQIALSPNERRIFHTKLPPFCRRNVSTTESSRQESLTMAKGIRFPFSRKLSNRFYRYCVFTLQQQSQHTDELESWAEIYDQNLPSPKSGSSQERQHKCRALTPISRHALNKIFVANATFSQIWLTPAIL</sequence>
<keyword evidence="2" id="KW-1185">Reference proteome</keyword>
<proteinExistence type="predicted"/>
<protein>
    <submittedName>
        <fullName evidence="1">Uncharacterized protein</fullName>
    </submittedName>
</protein>
<reference evidence="1 2" key="1">
    <citation type="submission" date="2021-06" db="EMBL/GenBank/DDBJ databases">
        <title>Caerostris extrusa draft genome.</title>
        <authorList>
            <person name="Kono N."/>
            <person name="Arakawa K."/>
        </authorList>
    </citation>
    <scope>NUCLEOTIDE SEQUENCE [LARGE SCALE GENOMIC DNA]</scope>
</reference>
<accession>A0AAV4UYC1</accession>
<gene>
    <name evidence="1" type="ORF">CEXT_365571</name>
</gene>
<name>A0AAV4UYC1_CAEEX</name>
<evidence type="ECO:0000313" key="1">
    <source>
        <dbReference type="EMBL" id="GIY62705.1"/>
    </source>
</evidence>
<dbReference type="AlphaFoldDB" id="A0AAV4UYC1"/>
<evidence type="ECO:0000313" key="2">
    <source>
        <dbReference type="Proteomes" id="UP001054945"/>
    </source>
</evidence>